<dbReference type="SMART" id="SM00364">
    <property type="entry name" value="LRR_BAC"/>
    <property type="match status" value="4"/>
</dbReference>
<feature type="region of interest" description="Disordered" evidence="3">
    <location>
        <begin position="64"/>
        <end position="83"/>
    </location>
</feature>
<dbReference type="EMBL" id="LSRX01000078">
    <property type="protein sequence ID" value="OLQ10452.1"/>
    <property type="molecule type" value="Genomic_DNA"/>
</dbReference>
<comment type="caution">
    <text evidence="4">The sequence shown here is derived from an EMBL/GenBank/DDBJ whole genome shotgun (WGS) entry which is preliminary data.</text>
</comment>
<dbReference type="PROSITE" id="PS51450">
    <property type="entry name" value="LRR"/>
    <property type="match status" value="1"/>
</dbReference>
<dbReference type="PANTHER" id="PTHR48051:SF54">
    <property type="entry name" value="LEUCINE-RICH REPEAT-CONTAINING PROTEIN"/>
    <property type="match status" value="1"/>
</dbReference>
<dbReference type="Pfam" id="PF13855">
    <property type="entry name" value="LRR_8"/>
    <property type="match status" value="1"/>
</dbReference>
<dbReference type="InterPro" id="IPR003591">
    <property type="entry name" value="Leu-rich_rpt_typical-subtyp"/>
</dbReference>
<evidence type="ECO:0000256" key="2">
    <source>
        <dbReference type="ARBA" id="ARBA00022737"/>
    </source>
</evidence>
<keyword evidence="2" id="KW-0677">Repeat</keyword>
<dbReference type="InterPro" id="IPR001611">
    <property type="entry name" value="Leu-rich_rpt"/>
</dbReference>
<evidence type="ECO:0000313" key="5">
    <source>
        <dbReference type="Proteomes" id="UP000186817"/>
    </source>
</evidence>
<gene>
    <name evidence="4" type="primary">lrrc40</name>
    <name evidence="4" type="ORF">AK812_SmicGene5862</name>
</gene>
<dbReference type="InterPro" id="IPR050216">
    <property type="entry name" value="LRR_domain-containing"/>
</dbReference>
<reference evidence="4 5" key="1">
    <citation type="submission" date="2016-02" db="EMBL/GenBank/DDBJ databases">
        <title>Genome analysis of coral dinoflagellate symbionts highlights evolutionary adaptations to a symbiotic lifestyle.</title>
        <authorList>
            <person name="Aranda M."/>
            <person name="Li Y."/>
            <person name="Liew Y.J."/>
            <person name="Baumgarten S."/>
            <person name="Simakov O."/>
            <person name="Wilson M."/>
            <person name="Piel J."/>
            <person name="Ashoor H."/>
            <person name="Bougouffa S."/>
            <person name="Bajic V.B."/>
            <person name="Ryu T."/>
            <person name="Ravasi T."/>
            <person name="Bayer T."/>
            <person name="Micklem G."/>
            <person name="Kim H."/>
            <person name="Bhak J."/>
            <person name="Lajeunesse T.C."/>
            <person name="Voolstra C.R."/>
        </authorList>
    </citation>
    <scope>NUCLEOTIDE SEQUENCE [LARGE SCALE GENOMIC DNA]</scope>
    <source>
        <strain evidence="4 5">CCMP2467</strain>
    </source>
</reference>
<evidence type="ECO:0000256" key="3">
    <source>
        <dbReference type="SAM" id="MobiDB-lite"/>
    </source>
</evidence>
<dbReference type="Gene3D" id="3.80.10.10">
    <property type="entry name" value="Ribonuclease Inhibitor"/>
    <property type="match status" value="1"/>
</dbReference>
<evidence type="ECO:0000313" key="4">
    <source>
        <dbReference type="EMBL" id="OLQ10452.1"/>
    </source>
</evidence>
<dbReference type="OrthoDB" id="307291at2759"/>
<proteinExistence type="predicted"/>
<dbReference type="SMART" id="SM00369">
    <property type="entry name" value="LRR_TYP"/>
    <property type="match status" value="4"/>
</dbReference>
<dbReference type="AlphaFoldDB" id="A0A1Q9ESP2"/>
<dbReference type="PANTHER" id="PTHR48051">
    <property type="match status" value="1"/>
</dbReference>
<name>A0A1Q9ESP2_SYMMI</name>
<organism evidence="4 5">
    <name type="scientific">Symbiodinium microadriaticum</name>
    <name type="common">Dinoflagellate</name>
    <name type="synonym">Zooxanthella microadriatica</name>
    <dbReference type="NCBI Taxonomy" id="2951"/>
    <lineage>
        <taxon>Eukaryota</taxon>
        <taxon>Sar</taxon>
        <taxon>Alveolata</taxon>
        <taxon>Dinophyceae</taxon>
        <taxon>Suessiales</taxon>
        <taxon>Symbiodiniaceae</taxon>
        <taxon>Symbiodinium</taxon>
    </lineage>
</organism>
<dbReference type="SUPFAM" id="SSF52058">
    <property type="entry name" value="L domain-like"/>
    <property type="match status" value="1"/>
</dbReference>
<dbReference type="GO" id="GO:0005737">
    <property type="term" value="C:cytoplasm"/>
    <property type="evidence" value="ECO:0007669"/>
    <property type="project" value="TreeGrafter"/>
</dbReference>
<protein>
    <submittedName>
        <fullName evidence="4">Leucine-rich repeat-containing protein 40</fullName>
    </submittedName>
</protein>
<keyword evidence="1" id="KW-0433">Leucine-rich repeat</keyword>
<dbReference type="InterPro" id="IPR032675">
    <property type="entry name" value="LRR_dom_sf"/>
</dbReference>
<evidence type="ECO:0000256" key="1">
    <source>
        <dbReference type="ARBA" id="ARBA00022614"/>
    </source>
</evidence>
<accession>A0A1Q9ESP2</accession>
<dbReference type="Proteomes" id="UP000186817">
    <property type="component" value="Unassembled WGS sequence"/>
</dbReference>
<keyword evidence="5" id="KW-1185">Reference proteome</keyword>
<sequence>MTPLIPATPDFTNVPVTPMDALLTMDEVLGEILAFTTTSTTTMGAAWSPSDSVWVASRDLQAFTTSTTSTTPGANDQEEHEEEIPDYLEVEVEETKDMELQDGEAVPGGELDDGYGVGSMALELTEREELLARHIATLVVAEMYHLLRSTGVVAGPAVPGGHVDVRVTMFVLLRHGDLQAVPSGVSGAAPVDTGASAMVEVTSEETNAGFELPGEALAVIVRGDSVRFLDSNKIQELPDSFGQLSALEELHLSDNALANFPDSFFELSQLQELRVACNDLKTVPDKFGQLSNLKELDLSANPLEELPDSLGQLEQLEELHLHMTKLTVLPESIQQLRYTGTIIMTDS</sequence>